<dbReference type="RefSeq" id="WP_375526371.1">
    <property type="nucleotide sequence ID" value="NZ_JBHILM010000019.1"/>
</dbReference>
<keyword evidence="2" id="KW-1185">Reference proteome</keyword>
<dbReference type="Proteomes" id="UP001580407">
    <property type="component" value="Unassembled WGS sequence"/>
</dbReference>
<dbReference type="SUPFAM" id="SSF47789">
    <property type="entry name" value="C-terminal domain of RNA polymerase alpha subunit"/>
    <property type="match status" value="1"/>
</dbReference>
<evidence type="ECO:0000313" key="1">
    <source>
        <dbReference type="EMBL" id="MFB5682617.1"/>
    </source>
</evidence>
<gene>
    <name evidence="1" type="ORF">ACE3NQ_17005</name>
</gene>
<name>A0ABV5BAY4_9BACL</name>
<sequence>MHLPIVNKCTIRTIKKKQKYDEITYKYLTSSGIPLTGNPCVPGLSKNQEEKLTMIVNDYDHPLRINKLHSDVLKDKLSLSTRVLARDIGCLMELSDRGIGNEMMINRLISILRRNGYYTVGDIASASEKQIRLIKHVGEQTLTMLLDLLEVLSESGELVSAATSRKK</sequence>
<accession>A0ABV5BAY4</accession>
<dbReference type="Gene3D" id="1.10.150.20">
    <property type="entry name" value="5' to 3' exonuclease, C-terminal subdomain"/>
    <property type="match status" value="1"/>
</dbReference>
<reference evidence="1 2" key="1">
    <citation type="submission" date="2024-09" db="EMBL/GenBank/DDBJ databases">
        <authorList>
            <person name="Ruan L."/>
        </authorList>
    </citation>
    <scope>NUCLEOTIDE SEQUENCE [LARGE SCALE GENOMIC DNA]</scope>
    <source>
        <strain evidence="1 2">D33</strain>
    </source>
</reference>
<organism evidence="1 2">
    <name type="scientific">Paenibacillus terreus</name>
    <dbReference type="NCBI Taxonomy" id="1387834"/>
    <lineage>
        <taxon>Bacteria</taxon>
        <taxon>Bacillati</taxon>
        <taxon>Bacillota</taxon>
        <taxon>Bacilli</taxon>
        <taxon>Bacillales</taxon>
        <taxon>Paenibacillaceae</taxon>
        <taxon>Paenibacillus</taxon>
    </lineage>
</organism>
<protein>
    <recommendedName>
        <fullName evidence="3">RNA polymerase alpha subunit C-terminal domain-containing protein</fullName>
    </recommendedName>
</protein>
<dbReference type="EMBL" id="JBHILM010000019">
    <property type="protein sequence ID" value="MFB5682617.1"/>
    <property type="molecule type" value="Genomic_DNA"/>
</dbReference>
<evidence type="ECO:0008006" key="3">
    <source>
        <dbReference type="Google" id="ProtNLM"/>
    </source>
</evidence>
<evidence type="ECO:0000313" key="2">
    <source>
        <dbReference type="Proteomes" id="UP001580407"/>
    </source>
</evidence>
<proteinExistence type="predicted"/>
<comment type="caution">
    <text evidence="1">The sequence shown here is derived from an EMBL/GenBank/DDBJ whole genome shotgun (WGS) entry which is preliminary data.</text>
</comment>